<organism evidence="1 2">
    <name type="scientific">Deinococcus psychrotolerans</name>
    <dbReference type="NCBI Taxonomy" id="2489213"/>
    <lineage>
        <taxon>Bacteria</taxon>
        <taxon>Thermotogati</taxon>
        <taxon>Deinococcota</taxon>
        <taxon>Deinococci</taxon>
        <taxon>Deinococcales</taxon>
        <taxon>Deinococcaceae</taxon>
        <taxon>Deinococcus</taxon>
    </lineage>
</organism>
<dbReference type="Proteomes" id="UP000276417">
    <property type="component" value="Chromosome 2"/>
</dbReference>
<dbReference type="RefSeq" id="WP_124873245.1">
    <property type="nucleotide sequence ID" value="NZ_CP034184.1"/>
</dbReference>
<protein>
    <submittedName>
        <fullName evidence="1">Uncharacterized protein</fullName>
    </submittedName>
</protein>
<accession>A0A3G8YQN6</accession>
<gene>
    <name evidence="1" type="ORF">EHF33_13825</name>
</gene>
<dbReference type="KEGG" id="dph:EHF33_13825"/>
<evidence type="ECO:0000313" key="2">
    <source>
        <dbReference type="Proteomes" id="UP000276417"/>
    </source>
</evidence>
<dbReference type="EMBL" id="CP034184">
    <property type="protein sequence ID" value="AZI44001.1"/>
    <property type="molecule type" value="Genomic_DNA"/>
</dbReference>
<keyword evidence="2" id="KW-1185">Reference proteome</keyword>
<reference evidence="1 2" key="1">
    <citation type="submission" date="2018-11" db="EMBL/GenBank/DDBJ databases">
        <title>Deinococcus shelandsis sp. nov., isolated from South Shetland Islands soil of Antarctica.</title>
        <authorList>
            <person name="Tian J."/>
        </authorList>
    </citation>
    <scope>NUCLEOTIDE SEQUENCE [LARGE SCALE GENOMIC DNA]</scope>
    <source>
        <strain evidence="1 2">S14-83T</strain>
    </source>
</reference>
<proteinExistence type="predicted"/>
<dbReference type="AlphaFoldDB" id="A0A3G8YQN6"/>
<dbReference type="OrthoDB" id="74079at2"/>
<sequence length="87" mass="9368">MNETANSARPAATTLDFVALELPPHWDGKHTIHVADDEGNEAQMTVEPCVANAVCRAALLARHGLCSRIDLGLDSSGLHIVSVYWES</sequence>
<evidence type="ECO:0000313" key="1">
    <source>
        <dbReference type="EMBL" id="AZI44001.1"/>
    </source>
</evidence>
<name>A0A3G8YQN6_9DEIO</name>